<dbReference type="RefSeq" id="WP_021070757.1">
    <property type="nucleotide sequence ID" value="NZ_ATDL01000015.1"/>
</dbReference>
<dbReference type="SMART" id="SM00388">
    <property type="entry name" value="HisKA"/>
    <property type="match status" value="1"/>
</dbReference>
<evidence type="ECO:0000313" key="15">
    <source>
        <dbReference type="Proteomes" id="UP000016584"/>
    </source>
</evidence>
<dbReference type="eggNOG" id="COG4251">
    <property type="taxonomic scope" value="Bacteria"/>
</dbReference>
<dbReference type="Pfam" id="PF05227">
    <property type="entry name" value="CHASE3"/>
    <property type="match status" value="1"/>
</dbReference>
<comment type="catalytic activity">
    <reaction evidence="1">
        <text>ATP + protein L-histidine = ADP + protein N-phospho-L-histidine.</text>
        <dbReference type="EC" id="2.7.13.3"/>
    </reaction>
</comment>
<evidence type="ECO:0000256" key="3">
    <source>
        <dbReference type="ARBA" id="ARBA00012438"/>
    </source>
</evidence>
<organism evidence="14 15">
    <name type="scientific">Sphingobacterium paucimobilis HER1398</name>
    <dbReference type="NCBI Taxonomy" id="1346330"/>
    <lineage>
        <taxon>Bacteria</taxon>
        <taxon>Pseudomonadati</taxon>
        <taxon>Bacteroidota</taxon>
        <taxon>Sphingobacteriia</taxon>
        <taxon>Sphingobacteriales</taxon>
        <taxon>Sphingobacteriaceae</taxon>
        <taxon>Sphingobacterium</taxon>
    </lineage>
</organism>
<evidence type="ECO:0000256" key="2">
    <source>
        <dbReference type="ARBA" id="ARBA00004370"/>
    </source>
</evidence>
<dbReference type="SUPFAM" id="SSF158472">
    <property type="entry name" value="HAMP domain-like"/>
    <property type="match status" value="1"/>
</dbReference>
<dbReference type="InterPro" id="IPR029016">
    <property type="entry name" value="GAF-like_dom_sf"/>
</dbReference>
<dbReference type="eggNOG" id="COG0784">
    <property type="taxonomic scope" value="Bacteria"/>
</dbReference>
<feature type="transmembrane region" description="Helical" evidence="10">
    <location>
        <begin position="180"/>
        <end position="199"/>
    </location>
</feature>
<evidence type="ECO:0000256" key="10">
    <source>
        <dbReference type="SAM" id="Phobius"/>
    </source>
</evidence>
<dbReference type="InterPro" id="IPR003660">
    <property type="entry name" value="HAMP_dom"/>
</dbReference>
<gene>
    <name evidence="14" type="ORF">M472_10805</name>
</gene>
<dbReference type="Proteomes" id="UP000016584">
    <property type="component" value="Unassembled WGS sequence"/>
</dbReference>
<dbReference type="PANTHER" id="PTHR45339">
    <property type="entry name" value="HYBRID SIGNAL TRANSDUCTION HISTIDINE KINASE J"/>
    <property type="match status" value="1"/>
</dbReference>
<dbReference type="Pfam" id="PF00072">
    <property type="entry name" value="Response_reg"/>
    <property type="match status" value="3"/>
</dbReference>
<feature type="domain" description="Response regulatory" evidence="12">
    <location>
        <begin position="926"/>
        <end position="1042"/>
    </location>
</feature>
<evidence type="ECO:0000259" key="12">
    <source>
        <dbReference type="PROSITE" id="PS50110"/>
    </source>
</evidence>
<feature type="coiled-coil region" evidence="9">
    <location>
        <begin position="428"/>
        <end position="515"/>
    </location>
</feature>
<dbReference type="Gene3D" id="3.30.450.40">
    <property type="match status" value="1"/>
</dbReference>
<reference evidence="14 15" key="1">
    <citation type="journal article" date="2013" name="Genome Announc.">
        <title>The Draft Genome Sequence of Sphingomonas paucimobilis Strain HER1398 (Proteobacteria), Host to the Giant PAU Phage, Indicates That It Is a Member of the Genus Sphingobacterium (Bacteroidetes).</title>
        <authorList>
            <person name="White R.A.III."/>
            <person name="Suttle C.A."/>
        </authorList>
    </citation>
    <scope>NUCLEOTIDE SEQUENCE [LARGE SCALE GENOMIC DNA]</scope>
    <source>
        <strain evidence="14 15">HER1398</strain>
    </source>
</reference>
<dbReference type="InterPro" id="IPR011006">
    <property type="entry name" value="CheY-like_superfamily"/>
</dbReference>
<dbReference type="SUPFAM" id="SSF55781">
    <property type="entry name" value="GAF domain-like"/>
    <property type="match status" value="1"/>
</dbReference>
<sequence length="1191" mass="133254">MNKSFLRNLQIAIGISLILVLASSLASYLSIQDQIEDRNNVEHSRKVIAAANKVLHDLQNAETGQRGYLLTGRQSFLEPYQKGLNQIPISLQKTQDLVSDNPEQTDNARKVTALVHTRMQMLAELLDAKQKGGEWHIEQLENGKRYMDSCRTSINQFIDIEALLLQKRSAALSRSSDNTLFFIPMAAILSLLITGICFVKIRQDYTRRAQLQTELKAKDLEMRKRLKATQRIAAQIAQGNYSVRVKDTERDDLGSLAESLNAMGHALKTSFESLSKNEWQQTGIARLNNMLVGNRMETELINDAVAHLVNYSGAINGACYLRQQEMIQLAGAYGMEVRMAERFALGEGMVGQVCIDQKIKQIDGIVPADFVSSCASGTLQLSNIIWVPIMTGNECIGVIELGSRQFNDEHRITFFKEAARIIGIAVLAAKAREEVQTLLEETQTQTEELQAQHAELENLNTELEAQAQRLQASDEELRAQQEELMKSNAELEAHTEQLEEKNQLINQRNIEVKQKADALAKSTKYKSEFLANMSHELRTPLNSILLLSKLLADNKEKNLCAEQIQSATVIQSAGTSLLLLIDEILDLSKIEAGKMELHIEKIKVETMLQGLKNLFEPIVAQKGLNLRLFDTISGTEIYTDTMRLEQVLRNLLSNAIKFTEKGEVVLSVAPDQEDHANLIFEVTDTGVGIADNKQAVIFEAFQQADGSTRRKYGGTGLGLSISREIVRLLGGQISVKSKLGEGSTFVLRLPIDARSKTNIETENIPEMVPPSLNLQLQEYDNQLDLHIPEDIPDDREYIVKGDSSILIIEDDTELAKKLLEYTRRQGYKGVVTVRGDRAMQAAIQYRPVAILLDIRLPVMDGWAVIDQLKANPITKHIPVHVMSAVHVRKQSLSKGAIDFVNKPLSLPQIEKMFARIEAARHTKTKKVLIVEENAKHAAALAYFLKKFNIPTEIQSSVEGSIEALMDSGADCVILDMGMPFRAGYEALDAIKKIKGLEDLPIIVFTGESMSLNEHDRIQKYADSIVLKTAHSYQRVLDEVSLFLHLIEEDKKVQQKVASNIIEVFHGKKILIVDDDARNIFSLSKVLEVHRMQVVTATNGKEALQQLAQHSDTDIVLMDIMMPEMDGLETIDRIRRLPEHKLLPIIAVTAKAMVGDREKCMQAGASDYISKPVDQDQLLSLLRVWLCEGTLK</sequence>
<dbReference type="EMBL" id="ATDL01000015">
    <property type="protein sequence ID" value="ERJ59263.1"/>
    <property type="molecule type" value="Genomic_DNA"/>
</dbReference>
<dbReference type="PROSITE" id="PS50110">
    <property type="entry name" value="RESPONSE_REGULATORY"/>
    <property type="match status" value="3"/>
</dbReference>
<keyword evidence="7" id="KW-0902">Two-component regulatory system</keyword>
<keyword evidence="10" id="KW-0812">Transmembrane</keyword>
<protein>
    <recommendedName>
        <fullName evidence="3">histidine kinase</fullName>
        <ecNumber evidence="3">2.7.13.3</ecNumber>
    </recommendedName>
</protein>
<evidence type="ECO:0000313" key="14">
    <source>
        <dbReference type="EMBL" id="ERJ59263.1"/>
    </source>
</evidence>
<dbReference type="PATRIC" id="fig|1346330.5.peg.2600"/>
<dbReference type="Gene3D" id="3.40.50.2300">
    <property type="match status" value="3"/>
</dbReference>
<keyword evidence="15" id="KW-1185">Reference proteome</keyword>
<dbReference type="EC" id="2.7.13.3" evidence="3"/>
<evidence type="ECO:0000259" key="11">
    <source>
        <dbReference type="PROSITE" id="PS50109"/>
    </source>
</evidence>
<name>U2J9B9_9SPHI</name>
<keyword evidence="4 8" id="KW-0597">Phosphoprotein</keyword>
<dbReference type="InterPro" id="IPR001789">
    <property type="entry name" value="Sig_transdc_resp-reg_receiver"/>
</dbReference>
<dbReference type="InterPro" id="IPR003018">
    <property type="entry name" value="GAF"/>
</dbReference>
<dbReference type="CDD" id="cd06225">
    <property type="entry name" value="HAMP"/>
    <property type="match status" value="1"/>
</dbReference>
<dbReference type="STRING" id="1346330.M472_10805"/>
<dbReference type="eggNOG" id="COG2205">
    <property type="taxonomic scope" value="Bacteria"/>
</dbReference>
<evidence type="ECO:0000256" key="4">
    <source>
        <dbReference type="ARBA" id="ARBA00022553"/>
    </source>
</evidence>
<feature type="modified residue" description="4-aspartylphosphate" evidence="8">
    <location>
        <position position="853"/>
    </location>
</feature>
<dbReference type="CDD" id="cd16922">
    <property type="entry name" value="HATPase_EvgS-ArcB-TorS-like"/>
    <property type="match status" value="1"/>
</dbReference>
<accession>U2J9B9</accession>
<comment type="subcellular location">
    <subcellularLocation>
        <location evidence="2">Membrane</location>
    </subcellularLocation>
</comment>
<evidence type="ECO:0000256" key="1">
    <source>
        <dbReference type="ARBA" id="ARBA00000085"/>
    </source>
</evidence>
<dbReference type="InterPro" id="IPR036890">
    <property type="entry name" value="HATPase_C_sf"/>
</dbReference>
<dbReference type="InterPro" id="IPR003661">
    <property type="entry name" value="HisK_dim/P_dom"/>
</dbReference>
<evidence type="ECO:0000256" key="9">
    <source>
        <dbReference type="SAM" id="Coils"/>
    </source>
</evidence>
<dbReference type="InterPro" id="IPR004358">
    <property type="entry name" value="Sig_transdc_His_kin-like_C"/>
</dbReference>
<comment type="caution">
    <text evidence="14">The sequence shown here is derived from an EMBL/GenBank/DDBJ whole genome shotgun (WGS) entry which is preliminary data.</text>
</comment>
<dbReference type="CDD" id="cd17546">
    <property type="entry name" value="REC_hyHK_CKI1_RcsC-like"/>
    <property type="match status" value="1"/>
</dbReference>
<dbReference type="SMART" id="SM00448">
    <property type="entry name" value="REC"/>
    <property type="match status" value="3"/>
</dbReference>
<dbReference type="SUPFAM" id="SSF47384">
    <property type="entry name" value="Homodimeric domain of signal transducing histidine kinase"/>
    <property type="match status" value="1"/>
</dbReference>
<dbReference type="SUPFAM" id="SSF52172">
    <property type="entry name" value="CheY-like"/>
    <property type="match status" value="3"/>
</dbReference>
<feature type="modified residue" description="4-aspartylphosphate" evidence="8">
    <location>
        <position position="975"/>
    </location>
</feature>
<dbReference type="CDD" id="cd19410">
    <property type="entry name" value="HK9-like_sensor"/>
    <property type="match status" value="1"/>
</dbReference>
<evidence type="ECO:0000256" key="5">
    <source>
        <dbReference type="ARBA" id="ARBA00022679"/>
    </source>
</evidence>
<dbReference type="GO" id="GO:0016020">
    <property type="term" value="C:membrane"/>
    <property type="evidence" value="ECO:0007669"/>
    <property type="project" value="UniProtKB-SubCell"/>
</dbReference>
<dbReference type="eggNOG" id="COG0745">
    <property type="taxonomic scope" value="Bacteria"/>
</dbReference>
<feature type="domain" description="HAMP" evidence="13">
    <location>
        <begin position="220"/>
        <end position="272"/>
    </location>
</feature>
<dbReference type="InterPro" id="IPR036097">
    <property type="entry name" value="HisK_dim/P_sf"/>
</dbReference>
<keyword evidence="10" id="KW-1133">Transmembrane helix</keyword>
<dbReference type="Pfam" id="PF13185">
    <property type="entry name" value="GAF_2"/>
    <property type="match status" value="1"/>
</dbReference>
<dbReference type="AlphaFoldDB" id="U2J9B9"/>
<feature type="domain" description="Response regulatory" evidence="12">
    <location>
        <begin position="804"/>
        <end position="917"/>
    </location>
</feature>
<dbReference type="GO" id="GO:0000155">
    <property type="term" value="F:phosphorelay sensor kinase activity"/>
    <property type="evidence" value="ECO:0007669"/>
    <property type="project" value="InterPro"/>
</dbReference>
<dbReference type="SMART" id="SM00304">
    <property type="entry name" value="HAMP"/>
    <property type="match status" value="1"/>
</dbReference>
<dbReference type="PRINTS" id="PR00344">
    <property type="entry name" value="BCTRLSENSOR"/>
</dbReference>
<dbReference type="Gene3D" id="6.10.340.10">
    <property type="match status" value="1"/>
</dbReference>
<keyword evidence="6" id="KW-0418">Kinase</keyword>
<dbReference type="PROSITE" id="PS50109">
    <property type="entry name" value="HIS_KIN"/>
    <property type="match status" value="1"/>
</dbReference>
<evidence type="ECO:0000256" key="8">
    <source>
        <dbReference type="PROSITE-ProRule" id="PRU00169"/>
    </source>
</evidence>
<dbReference type="InterPro" id="IPR003594">
    <property type="entry name" value="HATPase_dom"/>
</dbReference>
<dbReference type="OrthoDB" id="9811889at2"/>
<dbReference type="Gene3D" id="1.10.287.130">
    <property type="match status" value="1"/>
</dbReference>
<dbReference type="Pfam" id="PF00512">
    <property type="entry name" value="HisKA"/>
    <property type="match status" value="1"/>
</dbReference>
<evidence type="ECO:0000256" key="7">
    <source>
        <dbReference type="ARBA" id="ARBA00023012"/>
    </source>
</evidence>
<feature type="domain" description="Histidine kinase" evidence="11">
    <location>
        <begin position="532"/>
        <end position="753"/>
    </location>
</feature>
<dbReference type="Gene3D" id="3.30.565.10">
    <property type="entry name" value="Histidine kinase-like ATPase, C-terminal domain"/>
    <property type="match status" value="1"/>
</dbReference>
<evidence type="ECO:0000256" key="6">
    <source>
        <dbReference type="ARBA" id="ARBA00022777"/>
    </source>
</evidence>
<dbReference type="Pfam" id="PF00672">
    <property type="entry name" value="HAMP"/>
    <property type="match status" value="1"/>
</dbReference>
<keyword evidence="5" id="KW-0808">Transferase</keyword>
<dbReference type="InterPro" id="IPR007891">
    <property type="entry name" value="CHASE3"/>
</dbReference>
<dbReference type="CDD" id="cd00082">
    <property type="entry name" value="HisKA"/>
    <property type="match status" value="1"/>
</dbReference>
<dbReference type="PROSITE" id="PS50885">
    <property type="entry name" value="HAMP"/>
    <property type="match status" value="1"/>
</dbReference>
<feature type="modified residue" description="4-aspartylphosphate" evidence="8">
    <location>
        <position position="1118"/>
    </location>
</feature>
<dbReference type="PANTHER" id="PTHR45339:SF1">
    <property type="entry name" value="HYBRID SIGNAL TRANSDUCTION HISTIDINE KINASE J"/>
    <property type="match status" value="1"/>
</dbReference>
<dbReference type="SUPFAM" id="SSF55874">
    <property type="entry name" value="ATPase domain of HSP90 chaperone/DNA topoisomerase II/histidine kinase"/>
    <property type="match status" value="1"/>
</dbReference>
<evidence type="ECO:0000259" key="13">
    <source>
        <dbReference type="PROSITE" id="PS50885"/>
    </source>
</evidence>
<dbReference type="SMART" id="SM00387">
    <property type="entry name" value="HATPase_c"/>
    <property type="match status" value="1"/>
</dbReference>
<feature type="domain" description="Response regulatory" evidence="12">
    <location>
        <begin position="1068"/>
        <end position="1185"/>
    </location>
</feature>
<keyword evidence="10" id="KW-0472">Membrane</keyword>
<dbReference type="InterPro" id="IPR005467">
    <property type="entry name" value="His_kinase_dom"/>
</dbReference>
<proteinExistence type="predicted"/>
<dbReference type="Pfam" id="PF02518">
    <property type="entry name" value="HATPase_c"/>
    <property type="match status" value="1"/>
</dbReference>
<dbReference type="FunFam" id="3.30.565.10:FF:000010">
    <property type="entry name" value="Sensor histidine kinase RcsC"/>
    <property type="match status" value="1"/>
</dbReference>
<keyword evidence="9" id="KW-0175">Coiled coil</keyword>
<dbReference type="CDD" id="cd00156">
    <property type="entry name" value="REC"/>
    <property type="match status" value="1"/>
</dbReference>